<keyword evidence="4" id="KW-1185">Reference proteome</keyword>
<dbReference type="SUPFAM" id="SSF51735">
    <property type="entry name" value="NAD(P)-binding Rossmann-fold domains"/>
    <property type="match status" value="1"/>
</dbReference>
<evidence type="ECO:0000313" key="3">
    <source>
        <dbReference type="EMBL" id="KAG0279009.1"/>
    </source>
</evidence>
<gene>
    <name evidence="3" type="ORF">BGZ96_002106</name>
</gene>
<dbReference type="InterPro" id="IPR051276">
    <property type="entry name" value="Saccharopine_DH-like_oxidrdct"/>
</dbReference>
<organism evidence="3 4">
    <name type="scientific">Linnemannia gamsii</name>
    <dbReference type="NCBI Taxonomy" id="64522"/>
    <lineage>
        <taxon>Eukaryota</taxon>
        <taxon>Fungi</taxon>
        <taxon>Fungi incertae sedis</taxon>
        <taxon>Mucoromycota</taxon>
        <taxon>Mortierellomycotina</taxon>
        <taxon>Mortierellomycetes</taxon>
        <taxon>Mortierellales</taxon>
        <taxon>Mortierellaceae</taxon>
        <taxon>Linnemannia</taxon>
    </lineage>
</organism>
<dbReference type="PANTHER" id="PTHR12286">
    <property type="entry name" value="SACCHAROPINE DEHYDROGENASE-LIKE OXIDOREDUCTASE"/>
    <property type="match status" value="1"/>
</dbReference>
<evidence type="ECO:0000259" key="2">
    <source>
        <dbReference type="Pfam" id="PF03435"/>
    </source>
</evidence>
<dbReference type="EMBL" id="JAAAIM010001389">
    <property type="protein sequence ID" value="KAG0279009.1"/>
    <property type="molecule type" value="Genomic_DNA"/>
</dbReference>
<dbReference type="Gene3D" id="3.40.50.720">
    <property type="entry name" value="NAD(P)-binding Rossmann-like Domain"/>
    <property type="match status" value="1"/>
</dbReference>
<evidence type="ECO:0000256" key="1">
    <source>
        <dbReference type="ARBA" id="ARBA00038048"/>
    </source>
</evidence>
<protein>
    <recommendedName>
        <fullName evidence="2">Saccharopine dehydrogenase NADP binding domain-containing protein</fullName>
    </recommendedName>
</protein>
<sequence>MTEKTYDVTIFGATGFTGKNILDEVIKTAPKSFPGQQSIRVAIAGRSREKLEQLLTALPTVDGANRVKVDIIIADAQDEESMKAMCRVSKTVIAAAGPFRFLGEAVVKACIEEGAHYVDITGEPEFFEGMTLKYHEKAKEAQVAIVHVCGFDSIPADMGVLYTKQQLEKNHNALPSTIEMFFKLHIAGNSGFGGHYATYASAVHGFGSAGLLRQLRKTANRPQIPKIGPSLIVNPKPHWVSKVAAYTVPFFFADPSVIRLSQQMVLQDKDLQSSQSPPVQFSAYICIPTFKALAITILASTAFGLLAKYESGRRFLLKHPRFFTLGTFSHQGPTNQQLAETSFSETFYAQGYSKALRDKHPDPEELRRVEPDVSLVTSVSGPEPGYVATPKMVVQAAYTLLRQKDKVPNGVLTPAVAFGRTDLIDRLQEQGIVFSTVVKN</sequence>
<accession>A0ABQ7JLA7</accession>
<dbReference type="Pfam" id="PF03435">
    <property type="entry name" value="Sacchrp_dh_NADP"/>
    <property type="match status" value="1"/>
</dbReference>
<dbReference type="InterPro" id="IPR005097">
    <property type="entry name" value="Sacchrp_dh_NADP-bd"/>
</dbReference>
<dbReference type="Proteomes" id="UP001194696">
    <property type="component" value="Unassembled WGS sequence"/>
</dbReference>
<name>A0ABQ7JLA7_9FUNG</name>
<dbReference type="InterPro" id="IPR036291">
    <property type="entry name" value="NAD(P)-bd_dom_sf"/>
</dbReference>
<feature type="domain" description="Saccharopine dehydrogenase NADP binding" evidence="2">
    <location>
        <begin position="8"/>
        <end position="146"/>
    </location>
</feature>
<dbReference type="PANTHER" id="PTHR12286:SF5">
    <property type="entry name" value="SACCHAROPINE DEHYDROGENASE-LIKE OXIDOREDUCTASE"/>
    <property type="match status" value="1"/>
</dbReference>
<evidence type="ECO:0000313" key="4">
    <source>
        <dbReference type="Proteomes" id="UP001194696"/>
    </source>
</evidence>
<reference evidence="3 4" key="1">
    <citation type="journal article" date="2020" name="Fungal Divers.">
        <title>Resolving the Mortierellaceae phylogeny through synthesis of multi-gene phylogenetics and phylogenomics.</title>
        <authorList>
            <person name="Vandepol N."/>
            <person name="Liber J."/>
            <person name="Desiro A."/>
            <person name="Na H."/>
            <person name="Kennedy M."/>
            <person name="Barry K."/>
            <person name="Grigoriev I.V."/>
            <person name="Miller A.N."/>
            <person name="O'Donnell K."/>
            <person name="Stajich J.E."/>
            <person name="Bonito G."/>
        </authorList>
    </citation>
    <scope>NUCLEOTIDE SEQUENCE [LARGE SCALE GENOMIC DNA]</scope>
    <source>
        <strain evidence="3 4">AD045</strain>
    </source>
</reference>
<proteinExistence type="inferred from homology"/>
<comment type="similarity">
    <text evidence="1">Belongs to the saccharopine dehydrogenase family.</text>
</comment>
<comment type="caution">
    <text evidence="3">The sequence shown here is derived from an EMBL/GenBank/DDBJ whole genome shotgun (WGS) entry which is preliminary data.</text>
</comment>